<reference evidence="8 9" key="1">
    <citation type="submission" date="2019-09" db="EMBL/GenBank/DDBJ databases">
        <title>Draft genome sequence of Ginsengibacter sp. BR5-29.</title>
        <authorList>
            <person name="Im W.-T."/>
        </authorList>
    </citation>
    <scope>NUCLEOTIDE SEQUENCE [LARGE SCALE GENOMIC DNA]</scope>
    <source>
        <strain evidence="8 9">BR5-29</strain>
    </source>
</reference>
<organism evidence="8 9">
    <name type="scientific">Ginsengibacter hankyongi</name>
    <dbReference type="NCBI Taxonomy" id="2607284"/>
    <lineage>
        <taxon>Bacteria</taxon>
        <taxon>Pseudomonadati</taxon>
        <taxon>Bacteroidota</taxon>
        <taxon>Chitinophagia</taxon>
        <taxon>Chitinophagales</taxon>
        <taxon>Chitinophagaceae</taxon>
        <taxon>Ginsengibacter</taxon>
    </lineage>
</organism>
<dbReference type="InterPro" id="IPR017853">
    <property type="entry name" value="GH"/>
</dbReference>
<dbReference type="SUPFAM" id="SSF51445">
    <property type="entry name" value="(Trans)glycosidases"/>
    <property type="match status" value="1"/>
</dbReference>
<dbReference type="GO" id="GO:0004560">
    <property type="term" value="F:alpha-L-fucosidase activity"/>
    <property type="evidence" value="ECO:0007669"/>
    <property type="project" value="InterPro"/>
</dbReference>
<evidence type="ECO:0000256" key="3">
    <source>
        <dbReference type="ARBA" id="ARBA00022729"/>
    </source>
</evidence>
<name>A0A5J5ID20_9BACT</name>
<evidence type="ECO:0000256" key="5">
    <source>
        <dbReference type="ARBA" id="ARBA00023295"/>
    </source>
</evidence>
<accession>A0A5J5ID20</accession>
<evidence type="ECO:0000256" key="2">
    <source>
        <dbReference type="ARBA" id="ARBA00012662"/>
    </source>
</evidence>
<dbReference type="Gene3D" id="3.20.20.80">
    <property type="entry name" value="Glycosidases"/>
    <property type="match status" value="1"/>
</dbReference>
<dbReference type="AlphaFoldDB" id="A0A5J5ID20"/>
<sequence>MRYKIPFLFLCILLINDCVPAQSTIKEPQPSHKPNAYQLAQIKRKYGMFIHFGINTFYDQEWTDGSKPPASYKPLTVDADEWVRVAKEAGMKYVILVTKHVDGFCLWDSKYTIYDVASSGNKTNVVEKVAQACRKYGMGLGIYYSLWDRHQNANINDTSLDSAYNKYIVNQIKELIGITNQYTKIVELWLDAGWEKKRSRWPIRAIYETVKNVAPQCQVGVNWSIGTPENPDPDSSFVLPTLQKTGYPIRYFPSDFRMGDPYMPADPDPKLFSHNGQLYYMPWETTVCISQKWFYNTKDTVYKTVYELYQIYKKATAQDNILILDLPPDRQGRLREKDIQLVLALRKKIDNKSSK</sequence>
<keyword evidence="9" id="KW-1185">Reference proteome</keyword>
<protein>
    <recommendedName>
        <fullName evidence="2">alpha-L-fucosidase</fullName>
        <ecNumber evidence="2">3.2.1.51</ecNumber>
    </recommendedName>
</protein>
<feature type="chain" id="PRO_5023925930" description="alpha-L-fucosidase" evidence="6">
    <location>
        <begin position="24"/>
        <end position="355"/>
    </location>
</feature>
<dbReference type="EC" id="3.2.1.51" evidence="2"/>
<dbReference type="PANTHER" id="PTHR10030">
    <property type="entry name" value="ALPHA-L-FUCOSIDASE"/>
    <property type="match status" value="1"/>
</dbReference>
<dbReference type="SMART" id="SM00812">
    <property type="entry name" value="Alpha_L_fucos"/>
    <property type="match status" value="1"/>
</dbReference>
<evidence type="ECO:0000259" key="7">
    <source>
        <dbReference type="Pfam" id="PF01120"/>
    </source>
</evidence>
<dbReference type="GO" id="GO:0016139">
    <property type="term" value="P:glycoside catabolic process"/>
    <property type="evidence" value="ECO:0007669"/>
    <property type="project" value="TreeGrafter"/>
</dbReference>
<keyword evidence="3 6" id="KW-0732">Signal</keyword>
<dbReference type="GO" id="GO:0005764">
    <property type="term" value="C:lysosome"/>
    <property type="evidence" value="ECO:0007669"/>
    <property type="project" value="TreeGrafter"/>
</dbReference>
<comment type="caution">
    <text evidence="8">The sequence shown here is derived from an EMBL/GenBank/DDBJ whole genome shotgun (WGS) entry which is preliminary data.</text>
</comment>
<gene>
    <name evidence="8" type="ORF">FW778_20495</name>
</gene>
<evidence type="ECO:0000256" key="4">
    <source>
        <dbReference type="ARBA" id="ARBA00022801"/>
    </source>
</evidence>
<dbReference type="EMBL" id="VYQF01000010">
    <property type="protein sequence ID" value="KAA9035931.1"/>
    <property type="molecule type" value="Genomic_DNA"/>
</dbReference>
<feature type="domain" description="Glycoside hydrolase family 29 N-terminal" evidence="7">
    <location>
        <begin position="44"/>
        <end position="342"/>
    </location>
</feature>
<dbReference type="Pfam" id="PF01120">
    <property type="entry name" value="Alpha_L_fucos"/>
    <property type="match status" value="1"/>
</dbReference>
<evidence type="ECO:0000313" key="9">
    <source>
        <dbReference type="Proteomes" id="UP000326903"/>
    </source>
</evidence>
<feature type="signal peptide" evidence="6">
    <location>
        <begin position="1"/>
        <end position="23"/>
    </location>
</feature>
<dbReference type="RefSeq" id="WP_150416758.1">
    <property type="nucleotide sequence ID" value="NZ_VYQF01000010.1"/>
</dbReference>
<keyword evidence="5" id="KW-0326">Glycosidase</keyword>
<keyword evidence="4" id="KW-0378">Hydrolase</keyword>
<evidence type="ECO:0000256" key="1">
    <source>
        <dbReference type="ARBA" id="ARBA00007951"/>
    </source>
</evidence>
<dbReference type="Proteomes" id="UP000326903">
    <property type="component" value="Unassembled WGS sequence"/>
</dbReference>
<dbReference type="PANTHER" id="PTHR10030:SF37">
    <property type="entry name" value="ALPHA-L-FUCOSIDASE-RELATED"/>
    <property type="match status" value="1"/>
</dbReference>
<evidence type="ECO:0000256" key="6">
    <source>
        <dbReference type="SAM" id="SignalP"/>
    </source>
</evidence>
<dbReference type="InterPro" id="IPR000933">
    <property type="entry name" value="Glyco_hydro_29"/>
</dbReference>
<dbReference type="GO" id="GO:0006004">
    <property type="term" value="P:fucose metabolic process"/>
    <property type="evidence" value="ECO:0007669"/>
    <property type="project" value="TreeGrafter"/>
</dbReference>
<dbReference type="InterPro" id="IPR057739">
    <property type="entry name" value="Glyco_hydro_29_N"/>
</dbReference>
<proteinExistence type="inferred from homology"/>
<evidence type="ECO:0000313" key="8">
    <source>
        <dbReference type="EMBL" id="KAA9035931.1"/>
    </source>
</evidence>
<comment type="similarity">
    <text evidence="1">Belongs to the glycosyl hydrolase 29 family.</text>
</comment>